<dbReference type="InterPro" id="IPR039422">
    <property type="entry name" value="MarR/SlyA-like"/>
</dbReference>
<reference evidence="3 4" key="1">
    <citation type="submission" date="2021-02" db="EMBL/GenBank/DDBJ databases">
        <title>Actinophytocola xerophila sp. nov., isolated from soil of cotton cropping field.</title>
        <authorList>
            <person name="Huang R."/>
            <person name="Chen X."/>
            <person name="Ge X."/>
            <person name="Liu W."/>
        </authorList>
    </citation>
    <scope>NUCLEOTIDE SEQUENCE [LARGE SCALE GENOMIC DNA]</scope>
    <source>
        <strain evidence="3 4">S1-96</strain>
    </source>
</reference>
<dbReference type="EMBL" id="JAFFZE010000016">
    <property type="protein sequence ID" value="MCT2585870.1"/>
    <property type="molecule type" value="Genomic_DNA"/>
</dbReference>
<name>A0ABT2JDC8_9PSEU</name>
<dbReference type="PROSITE" id="PS50995">
    <property type="entry name" value="HTH_MARR_2"/>
    <property type="match status" value="1"/>
</dbReference>
<evidence type="ECO:0000259" key="2">
    <source>
        <dbReference type="PROSITE" id="PS50995"/>
    </source>
</evidence>
<keyword evidence="4" id="KW-1185">Reference proteome</keyword>
<dbReference type="InterPro" id="IPR000835">
    <property type="entry name" value="HTH_MarR-typ"/>
</dbReference>
<dbReference type="SUPFAM" id="SSF46785">
    <property type="entry name" value="Winged helix' DNA-binding domain"/>
    <property type="match status" value="1"/>
</dbReference>
<organism evidence="3 4">
    <name type="scientific">Actinophytocola gossypii</name>
    <dbReference type="NCBI Taxonomy" id="2812003"/>
    <lineage>
        <taxon>Bacteria</taxon>
        <taxon>Bacillati</taxon>
        <taxon>Actinomycetota</taxon>
        <taxon>Actinomycetes</taxon>
        <taxon>Pseudonocardiales</taxon>
        <taxon>Pseudonocardiaceae</taxon>
    </lineage>
</organism>
<gene>
    <name evidence="3" type="ORF">JT362_22395</name>
</gene>
<protein>
    <submittedName>
        <fullName evidence="3">Winged helix-turn-helix transcriptional regulator</fullName>
    </submittedName>
</protein>
<feature type="domain" description="HTH marR-type" evidence="2">
    <location>
        <begin position="48"/>
        <end position="184"/>
    </location>
</feature>
<dbReference type="Gene3D" id="1.10.10.10">
    <property type="entry name" value="Winged helix-like DNA-binding domain superfamily/Winged helix DNA-binding domain"/>
    <property type="match status" value="1"/>
</dbReference>
<dbReference type="PANTHER" id="PTHR33164:SF99">
    <property type="entry name" value="MARR FAMILY REGULATORY PROTEIN"/>
    <property type="match status" value="1"/>
</dbReference>
<dbReference type="PANTHER" id="PTHR33164">
    <property type="entry name" value="TRANSCRIPTIONAL REGULATOR, MARR FAMILY"/>
    <property type="match status" value="1"/>
</dbReference>
<comment type="caution">
    <text evidence="3">The sequence shown here is derived from an EMBL/GenBank/DDBJ whole genome shotgun (WGS) entry which is preliminary data.</text>
</comment>
<dbReference type="SMART" id="SM00347">
    <property type="entry name" value="HTH_MARR"/>
    <property type="match status" value="1"/>
</dbReference>
<dbReference type="Proteomes" id="UP001156441">
    <property type="component" value="Unassembled WGS sequence"/>
</dbReference>
<sequence length="191" mass="21461">MHPRSRAHNPTHPTRPGETPDHVPKPPAIYPGGVSEPQEQTRWLSQSEMRAWRAYVIGSELLRKQLNRELQDGHGLALADYEVLVRLSEREGRRMRMAQLAGEVASSKSRLSHQISRLEAAGLVQRVECGDDARGVFAELTEAGMSRLRTTAPTHVDGVRTHLIDLLTEQDHQALATIFERVLEHLDDLDT</sequence>
<accession>A0ABT2JDC8</accession>
<dbReference type="InterPro" id="IPR036388">
    <property type="entry name" value="WH-like_DNA-bd_sf"/>
</dbReference>
<evidence type="ECO:0000313" key="3">
    <source>
        <dbReference type="EMBL" id="MCT2585870.1"/>
    </source>
</evidence>
<dbReference type="PRINTS" id="PR00598">
    <property type="entry name" value="HTHMARR"/>
</dbReference>
<feature type="region of interest" description="Disordered" evidence="1">
    <location>
        <begin position="1"/>
        <end position="42"/>
    </location>
</feature>
<dbReference type="Pfam" id="PF12802">
    <property type="entry name" value="MarR_2"/>
    <property type="match status" value="1"/>
</dbReference>
<evidence type="ECO:0000256" key="1">
    <source>
        <dbReference type="SAM" id="MobiDB-lite"/>
    </source>
</evidence>
<proteinExistence type="predicted"/>
<evidence type="ECO:0000313" key="4">
    <source>
        <dbReference type="Proteomes" id="UP001156441"/>
    </source>
</evidence>
<dbReference type="InterPro" id="IPR036390">
    <property type="entry name" value="WH_DNA-bd_sf"/>
</dbReference>